<name>A0A1Q9EM26_SYMMI</name>
<dbReference type="SUPFAM" id="SSF48403">
    <property type="entry name" value="Ankyrin repeat"/>
    <property type="match status" value="1"/>
</dbReference>
<dbReference type="InterPro" id="IPR000626">
    <property type="entry name" value="Ubiquitin-like_dom"/>
</dbReference>
<gene>
    <name evidence="8" type="primary">Ank2</name>
    <name evidence="8" type="ORF">AK812_SmicGene8041</name>
</gene>
<dbReference type="InterPro" id="IPR035983">
    <property type="entry name" value="Hect_E3_ubiquitin_ligase"/>
</dbReference>
<dbReference type="Gene3D" id="3.90.1750.10">
    <property type="entry name" value="Hect, E3 ligase catalytic domains"/>
    <property type="match status" value="1"/>
</dbReference>
<dbReference type="PANTHER" id="PTHR24173:SF83">
    <property type="entry name" value="SOCS BOX DOMAIN-CONTAINING PROTEIN"/>
    <property type="match status" value="1"/>
</dbReference>
<feature type="active site" description="Glycyl thioester intermediate" evidence="5">
    <location>
        <position position="1006"/>
    </location>
</feature>
<dbReference type="Proteomes" id="UP000186817">
    <property type="component" value="Unassembled WGS sequence"/>
</dbReference>
<dbReference type="SUPFAM" id="SSF56204">
    <property type="entry name" value="Hect, E3 ligase catalytic domain"/>
    <property type="match status" value="2"/>
</dbReference>
<dbReference type="PROSITE" id="PS50297">
    <property type="entry name" value="ANK_REP_REGION"/>
    <property type="match status" value="1"/>
</dbReference>
<accession>A0A1Q9EM26</accession>
<reference evidence="8 9" key="1">
    <citation type="submission" date="2016-02" db="EMBL/GenBank/DDBJ databases">
        <title>Genome analysis of coral dinoflagellate symbionts highlights evolutionary adaptations to a symbiotic lifestyle.</title>
        <authorList>
            <person name="Aranda M."/>
            <person name="Li Y."/>
            <person name="Liew Y.J."/>
            <person name="Baumgarten S."/>
            <person name="Simakov O."/>
            <person name="Wilson M."/>
            <person name="Piel J."/>
            <person name="Ashoor H."/>
            <person name="Bougouffa S."/>
            <person name="Bajic V.B."/>
            <person name="Ryu T."/>
            <person name="Ravasi T."/>
            <person name="Bayer T."/>
            <person name="Micklem G."/>
            <person name="Kim H."/>
            <person name="Bhak J."/>
            <person name="Lajeunesse T.C."/>
            <person name="Voolstra C.R."/>
        </authorList>
    </citation>
    <scope>NUCLEOTIDE SEQUENCE [LARGE SCALE GENOMIC DNA]</scope>
    <source>
        <strain evidence="8 9">CCMP2467</strain>
    </source>
</reference>
<evidence type="ECO:0000256" key="1">
    <source>
        <dbReference type="ARBA" id="ARBA00022737"/>
    </source>
</evidence>
<evidence type="ECO:0000313" key="9">
    <source>
        <dbReference type="Proteomes" id="UP000186817"/>
    </source>
</evidence>
<sequence length="1038" mass="114462">MTTTDYSSYSCDRSAALRAAEVATRAAAAATAAGAASRRALVEGFAFDWPHQLFQDLVRAIAGVADAKVVHVEDGHDGDLAADSSFWRLIAFLQLLRCANDRPSQETRFGELTPRGPRLPEEEFVLGGIDKCDAEAEYKRWRDLGRGSSKVVASVLEQETFEVTPSFALFLAHVDLVPLGFRQRCLQSDITDMLSRARLFRRRVQPLAVKVPRSPQAEFRTAMVRQLADAASPRPLMAKFSGERGTGPGVAKEFLALAMEAIFSAKSGEGYEEGEPVFVYDADSRTYWFSETASPVPELFHTVGVLLAQALLIGTQLQVNLPPLFYSLLLRELGASVPELGLADLAALKSPGCHELIDYEGLDVAEVFPLDWPRSHELKRENRAEYVKDYVQWFMQERFQAQMLPVAKAFCGILGRSHFLKEEEEISLDTPLVSAPSTAPEFNIPEPIEEEFVEVEVEAETAPSFEEACKACDNGLRKSIAHAMPKRALDETGSRLYVWATSGKQVASFPVEELTDVQTLKVRLEKSCGLPRFRQRLLSQQRILADHESLDLPLHVHLVLLPFCSASWEQRRCFVLAARSGSATVVEQLLQRPQDPNLMDCFGEVALREAARANDMAIAALLLEAKSDPDIRGEGYTALAIAAYAGSSDILKLLLAATANPDVTREDGTALHQALGNYNDKKWERYETTVTLLLEFRASVDIVDKRGRTALHAASCIPGPGRARMVKQLVMAKANVNAADKEQLTALHCSSRHGCLDSARCLLQARADIGLKDCRSRTALHAACSSFDCVPYTVAVDLLRLLLQARADKDAVDDVHGTALHYALQSKDGTMLLLRCLLDAGARMEVADKHGCTALQCALQQSHQPSGVRILFQSLPRKAQKDVRVQIGIVQDLGYGYRLKNWGNDIESGLVAGSNLQLRLTRLFMDAEVLPEVDVVRQSTAMTGFSSEDEERFWSVLSAFDAAQRSAFAVFVSACSRRPPEGWQRLQLKVQRNGDGDERLPTAFTCYTLLLLPRYSSAEVLRARLLAAISETEGFGLS</sequence>
<feature type="domain" description="HECT" evidence="7">
    <location>
        <begin position="234"/>
        <end position="348"/>
    </location>
</feature>
<keyword evidence="3 4" id="KW-0040">ANK repeat</keyword>
<evidence type="ECO:0000256" key="3">
    <source>
        <dbReference type="ARBA" id="ARBA00023043"/>
    </source>
</evidence>
<evidence type="ECO:0000259" key="6">
    <source>
        <dbReference type="PROSITE" id="PS50053"/>
    </source>
</evidence>
<dbReference type="Pfam" id="PF00632">
    <property type="entry name" value="HECT"/>
    <property type="match status" value="2"/>
</dbReference>
<comment type="caution">
    <text evidence="5">Lacks conserved residue(s) required for the propagation of feature annotation.</text>
</comment>
<dbReference type="PANTHER" id="PTHR24173">
    <property type="entry name" value="ANKYRIN REPEAT CONTAINING"/>
    <property type="match status" value="1"/>
</dbReference>
<feature type="domain" description="HECT" evidence="7">
    <location>
        <begin position="953"/>
        <end position="1038"/>
    </location>
</feature>
<dbReference type="InterPro" id="IPR000569">
    <property type="entry name" value="HECT_dom"/>
</dbReference>
<dbReference type="PROSITE" id="PS50053">
    <property type="entry name" value="UBIQUITIN_2"/>
    <property type="match status" value="1"/>
</dbReference>
<evidence type="ECO:0000313" key="8">
    <source>
        <dbReference type="EMBL" id="OLQ08438.1"/>
    </source>
</evidence>
<dbReference type="SMART" id="SM00248">
    <property type="entry name" value="ANK"/>
    <property type="match status" value="9"/>
</dbReference>
<evidence type="ECO:0000256" key="5">
    <source>
        <dbReference type="PROSITE-ProRule" id="PRU00104"/>
    </source>
</evidence>
<evidence type="ECO:0000256" key="4">
    <source>
        <dbReference type="PROSITE-ProRule" id="PRU00023"/>
    </source>
</evidence>
<dbReference type="Gene3D" id="3.30.2160.10">
    <property type="entry name" value="Hect, E3 ligase catalytic domain"/>
    <property type="match status" value="1"/>
</dbReference>
<dbReference type="AlphaFoldDB" id="A0A1Q9EM26"/>
<dbReference type="InterPro" id="IPR029071">
    <property type="entry name" value="Ubiquitin-like_domsf"/>
</dbReference>
<keyword evidence="1" id="KW-0677">Repeat</keyword>
<dbReference type="PROSITE" id="PS50237">
    <property type="entry name" value="HECT"/>
    <property type="match status" value="2"/>
</dbReference>
<dbReference type="InterPro" id="IPR002110">
    <property type="entry name" value="Ankyrin_rpt"/>
</dbReference>
<protein>
    <submittedName>
        <fullName evidence="8">Ankyrin-2</fullName>
    </submittedName>
</protein>
<feature type="repeat" description="ANK" evidence="4">
    <location>
        <begin position="706"/>
        <end position="741"/>
    </location>
</feature>
<dbReference type="OrthoDB" id="430968at2759"/>
<keyword evidence="9" id="KW-1185">Reference proteome</keyword>
<dbReference type="SMART" id="SM00119">
    <property type="entry name" value="HECTc"/>
    <property type="match status" value="1"/>
</dbReference>
<feature type="domain" description="Ubiquitin-like" evidence="6">
    <location>
        <begin position="494"/>
        <end position="550"/>
    </location>
</feature>
<organism evidence="8 9">
    <name type="scientific">Symbiodinium microadriaticum</name>
    <name type="common">Dinoflagellate</name>
    <name type="synonym">Zooxanthella microadriatica</name>
    <dbReference type="NCBI Taxonomy" id="2951"/>
    <lineage>
        <taxon>Eukaryota</taxon>
        <taxon>Sar</taxon>
        <taxon>Alveolata</taxon>
        <taxon>Dinophyceae</taxon>
        <taxon>Suessiales</taxon>
        <taxon>Symbiodiniaceae</taxon>
        <taxon>Symbiodinium</taxon>
    </lineage>
</organism>
<dbReference type="Pfam" id="PF12796">
    <property type="entry name" value="Ank_2"/>
    <property type="match status" value="3"/>
</dbReference>
<feature type="repeat" description="ANK" evidence="4">
    <location>
        <begin position="815"/>
        <end position="849"/>
    </location>
</feature>
<proteinExistence type="predicted"/>
<dbReference type="EMBL" id="LSRX01000117">
    <property type="protein sequence ID" value="OLQ08438.1"/>
    <property type="molecule type" value="Genomic_DNA"/>
</dbReference>
<dbReference type="GO" id="GO:0004842">
    <property type="term" value="F:ubiquitin-protein transferase activity"/>
    <property type="evidence" value="ECO:0007669"/>
    <property type="project" value="InterPro"/>
</dbReference>
<dbReference type="Gene3D" id="3.30.2410.10">
    <property type="entry name" value="Hect, E3 ligase catalytic domain"/>
    <property type="match status" value="1"/>
</dbReference>
<dbReference type="InterPro" id="IPR036770">
    <property type="entry name" value="Ankyrin_rpt-contain_sf"/>
</dbReference>
<dbReference type="PROSITE" id="PS50088">
    <property type="entry name" value="ANK_REPEAT"/>
    <property type="match status" value="3"/>
</dbReference>
<evidence type="ECO:0000259" key="7">
    <source>
        <dbReference type="PROSITE" id="PS50237"/>
    </source>
</evidence>
<feature type="repeat" description="ANK" evidence="4">
    <location>
        <begin position="634"/>
        <end position="666"/>
    </location>
</feature>
<dbReference type="Gene3D" id="1.25.40.20">
    <property type="entry name" value="Ankyrin repeat-containing domain"/>
    <property type="match status" value="2"/>
</dbReference>
<dbReference type="SUPFAM" id="SSF54236">
    <property type="entry name" value="Ubiquitin-like"/>
    <property type="match status" value="1"/>
</dbReference>
<comment type="caution">
    <text evidence="8">The sequence shown here is derived from an EMBL/GenBank/DDBJ whole genome shotgun (WGS) entry which is preliminary data.</text>
</comment>
<evidence type="ECO:0000256" key="2">
    <source>
        <dbReference type="ARBA" id="ARBA00022786"/>
    </source>
</evidence>
<keyword evidence="2 5" id="KW-0833">Ubl conjugation pathway</keyword>